<proteinExistence type="predicted"/>
<dbReference type="AlphaFoldDB" id="A0A6J8BQ32"/>
<organism evidence="2 3">
    <name type="scientific">Mytilus coruscus</name>
    <name type="common">Sea mussel</name>
    <dbReference type="NCBI Taxonomy" id="42192"/>
    <lineage>
        <taxon>Eukaryota</taxon>
        <taxon>Metazoa</taxon>
        <taxon>Spiralia</taxon>
        <taxon>Lophotrochozoa</taxon>
        <taxon>Mollusca</taxon>
        <taxon>Bivalvia</taxon>
        <taxon>Autobranchia</taxon>
        <taxon>Pteriomorphia</taxon>
        <taxon>Mytilida</taxon>
        <taxon>Mytiloidea</taxon>
        <taxon>Mytilidae</taxon>
        <taxon>Mytilinae</taxon>
        <taxon>Mytilus</taxon>
    </lineage>
</organism>
<evidence type="ECO:0000313" key="2">
    <source>
        <dbReference type="EMBL" id="CAC5384914.1"/>
    </source>
</evidence>
<accession>A0A6J8BQ32</accession>
<feature type="region of interest" description="Disordered" evidence="1">
    <location>
        <begin position="1"/>
        <end position="51"/>
    </location>
</feature>
<protein>
    <submittedName>
        <fullName evidence="2">Uncharacterized protein</fullName>
    </submittedName>
</protein>
<feature type="compositionally biased region" description="Low complexity" evidence="1">
    <location>
        <begin position="20"/>
        <end position="45"/>
    </location>
</feature>
<reference evidence="2 3" key="1">
    <citation type="submission" date="2020-06" db="EMBL/GenBank/DDBJ databases">
        <authorList>
            <person name="Li R."/>
            <person name="Bekaert M."/>
        </authorList>
    </citation>
    <scope>NUCLEOTIDE SEQUENCE [LARGE SCALE GENOMIC DNA]</scope>
    <source>
        <strain evidence="3">wild</strain>
    </source>
</reference>
<dbReference type="OrthoDB" id="6106288at2759"/>
<gene>
    <name evidence="2" type="ORF">MCOR_20513</name>
</gene>
<name>A0A6J8BQ32_MYTCO</name>
<sequence>MTERISEPMGTQTADVIEWSRSLRSRSPSPSRQNVRSRSPSPSRPSTDRVIGNWRRSDVDIGNYLTDVQKSMPDFSFKKTKSTNKMRKSTGSLAANFNSTSNPKSKSNLANLDNIEAEYIKNLQQQIYFLELESNYLYPSINNLYLVGDTEW</sequence>
<dbReference type="Proteomes" id="UP000507470">
    <property type="component" value="Unassembled WGS sequence"/>
</dbReference>
<dbReference type="EMBL" id="CACVKT020003671">
    <property type="protein sequence ID" value="CAC5384914.1"/>
    <property type="molecule type" value="Genomic_DNA"/>
</dbReference>
<evidence type="ECO:0000313" key="3">
    <source>
        <dbReference type="Proteomes" id="UP000507470"/>
    </source>
</evidence>
<evidence type="ECO:0000256" key="1">
    <source>
        <dbReference type="SAM" id="MobiDB-lite"/>
    </source>
</evidence>
<keyword evidence="3" id="KW-1185">Reference proteome</keyword>